<dbReference type="AlphaFoldDB" id="A0A482VTE7"/>
<dbReference type="GO" id="GO:0005044">
    <property type="term" value="F:scavenger receptor activity"/>
    <property type="evidence" value="ECO:0007669"/>
    <property type="project" value="TreeGrafter"/>
</dbReference>
<evidence type="ECO:0000313" key="10">
    <source>
        <dbReference type="Proteomes" id="UP000292052"/>
    </source>
</evidence>
<dbReference type="PANTHER" id="PTHR11923">
    <property type="entry name" value="SCAVENGER RECEPTOR CLASS B TYPE-1 SR-B1"/>
    <property type="match status" value="1"/>
</dbReference>
<evidence type="ECO:0000256" key="3">
    <source>
        <dbReference type="ARBA" id="ARBA00022475"/>
    </source>
</evidence>
<evidence type="ECO:0000256" key="1">
    <source>
        <dbReference type="ARBA" id="ARBA00004236"/>
    </source>
</evidence>
<gene>
    <name evidence="9" type="ORF">BDFB_007039</name>
</gene>
<dbReference type="Pfam" id="PF01130">
    <property type="entry name" value="CD36"/>
    <property type="match status" value="1"/>
</dbReference>
<evidence type="ECO:0000313" key="9">
    <source>
        <dbReference type="EMBL" id="RZC35986.1"/>
    </source>
</evidence>
<dbReference type="EMBL" id="QDEB01066329">
    <property type="protein sequence ID" value="RZC35986.1"/>
    <property type="molecule type" value="Genomic_DNA"/>
</dbReference>
<accession>A0A482VTE7</accession>
<organism evidence="9 10">
    <name type="scientific">Asbolus verrucosus</name>
    <name type="common">Desert ironclad beetle</name>
    <dbReference type="NCBI Taxonomy" id="1661398"/>
    <lineage>
        <taxon>Eukaryota</taxon>
        <taxon>Metazoa</taxon>
        <taxon>Ecdysozoa</taxon>
        <taxon>Arthropoda</taxon>
        <taxon>Hexapoda</taxon>
        <taxon>Insecta</taxon>
        <taxon>Pterygota</taxon>
        <taxon>Neoptera</taxon>
        <taxon>Endopterygota</taxon>
        <taxon>Coleoptera</taxon>
        <taxon>Polyphaga</taxon>
        <taxon>Cucujiformia</taxon>
        <taxon>Tenebrionidae</taxon>
        <taxon>Pimeliinae</taxon>
        <taxon>Asbolus</taxon>
    </lineage>
</organism>
<evidence type="ECO:0000256" key="7">
    <source>
        <dbReference type="ARBA" id="ARBA00023180"/>
    </source>
</evidence>
<proteinExistence type="inferred from homology"/>
<feature type="transmembrane region" description="Helical" evidence="8">
    <location>
        <begin position="12"/>
        <end position="31"/>
    </location>
</feature>
<dbReference type="InterPro" id="IPR002159">
    <property type="entry name" value="CD36_fam"/>
</dbReference>
<dbReference type="Proteomes" id="UP000292052">
    <property type="component" value="Unassembled WGS sequence"/>
</dbReference>
<dbReference type="GO" id="GO:0005886">
    <property type="term" value="C:plasma membrane"/>
    <property type="evidence" value="ECO:0007669"/>
    <property type="project" value="UniProtKB-SubCell"/>
</dbReference>
<comment type="caution">
    <text evidence="9">The sequence shown here is derived from an EMBL/GenBank/DDBJ whole genome shotgun (WGS) entry which is preliminary data.</text>
</comment>
<protein>
    <submittedName>
        <fullName evidence="9">CD36 domain containing protein</fullName>
    </submittedName>
</protein>
<keyword evidence="3" id="KW-1003">Cell membrane</keyword>
<comment type="subcellular location">
    <subcellularLocation>
        <location evidence="1">Cell membrane</location>
    </subcellularLocation>
</comment>
<evidence type="ECO:0000256" key="5">
    <source>
        <dbReference type="ARBA" id="ARBA00022989"/>
    </source>
</evidence>
<evidence type="ECO:0000256" key="2">
    <source>
        <dbReference type="ARBA" id="ARBA00010532"/>
    </source>
</evidence>
<dbReference type="GO" id="GO:0005737">
    <property type="term" value="C:cytoplasm"/>
    <property type="evidence" value="ECO:0007669"/>
    <property type="project" value="TreeGrafter"/>
</dbReference>
<evidence type="ECO:0000256" key="8">
    <source>
        <dbReference type="SAM" id="Phobius"/>
    </source>
</evidence>
<keyword evidence="10" id="KW-1185">Reference proteome</keyword>
<keyword evidence="7" id="KW-0325">Glycoprotein</keyword>
<keyword evidence="6 8" id="KW-0472">Membrane</keyword>
<evidence type="ECO:0000256" key="4">
    <source>
        <dbReference type="ARBA" id="ARBA00022692"/>
    </source>
</evidence>
<keyword evidence="4 8" id="KW-0812">Transmembrane</keyword>
<dbReference type="OrthoDB" id="6757540at2759"/>
<comment type="similarity">
    <text evidence="2">Belongs to the CD36 family.</text>
</comment>
<keyword evidence="5 8" id="KW-1133">Transmembrane helix</keyword>
<name>A0A482VTE7_ASBVE</name>
<sequence length="145" mass="17259">MKRRRRSCVNICLLVLGILLISVGLTIFVYFEAIYDYLMSSALRFAPDTEPFRVWSVNDPPLDMDLYLFNWTNPQDLFKKGVKPRFEEVGPYRFKEVKEKINITWHHNNHTISYRHRKLYYFDPENSVRNLSDVINMINVVPLVS</sequence>
<evidence type="ECO:0000256" key="6">
    <source>
        <dbReference type="ARBA" id="ARBA00023136"/>
    </source>
</evidence>
<dbReference type="PRINTS" id="PR01609">
    <property type="entry name" value="CD36FAMILY"/>
</dbReference>
<dbReference type="PANTHER" id="PTHR11923:SF93">
    <property type="entry name" value="GH07959P-RELATED"/>
    <property type="match status" value="1"/>
</dbReference>
<reference evidence="9 10" key="1">
    <citation type="submission" date="2017-03" db="EMBL/GenBank/DDBJ databases">
        <title>Genome of the blue death feigning beetle - Asbolus verrucosus.</title>
        <authorList>
            <person name="Rider S.D."/>
        </authorList>
    </citation>
    <scope>NUCLEOTIDE SEQUENCE [LARGE SCALE GENOMIC DNA]</scope>
    <source>
        <strain evidence="9">Butters</strain>
        <tissue evidence="9">Head and leg muscle</tissue>
    </source>
</reference>